<accession>A0AA41W8Q7</accession>
<dbReference type="InterPro" id="IPR011250">
    <property type="entry name" value="OMP/PagP_B-barrel"/>
</dbReference>
<comment type="caution">
    <text evidence="4">The sequence shown here is derived from an EMBL/GenBank/DDBJ whole genome shotgun (WGS) entry which is preliminary data.</text>
</comment>
<dbReference type="Pfam" id="PF13505">
    <property type="entry name" value="OMP_b-brl"/>
    <property type="match status" value="1"/>
</dbReference>
<protein>
    <submittedName>
        <fullName evidence="4">Porin family protein</fullName>
    </submittedName>
</protein>
<gene>
    <name evidence="4" type="ORF">NAF29_17040</name>
</gene>
<reference evidence="4 5" key="1">
    <citation type="journal article" date="2013" name="Antonie Van Leeuwenhoek">
        <title>Echinimonas agarilytica gen. nov., sp. nov., a new gammaproteobacterium isolated from the sea urchin Strongylocentrotus intermedius.</title>
        <authorList>
            <person name="Nedashkovskaya O.I."/>
            <person name="Stenkova A.M."/>
            <person name="Zhukova N.V."/>
            <person name="Van Trappen S."/>
            <person name="Lee J.S."/>
            <person name="Kim S.B."/>
        </authorList>
    </citation>
    <scope>NUCLEOTIDE SEQUENCE [LARGE SCALE GENOMIC DNA]</scope>
    <source>
        <strain evidence="4 5">KMM 6351</strain>
    </source>
</reference>
<keyword evidence="5" id="KW-1185">Reference proteome</keyword>
<feature type="chain" id="PRO_5041282389" evidence="2">
    <location>
        <begin position="20"/>
        <end position="197"/>
    </location>
</feature>
<evidence type="ECO:0000256" key="1">
    <source>
        <dbReference type="ARBA" id="ARBA00022729"/>
    </source>
</evidence>
<feature type="domain" description="Outer membrane protein beta-barrel" evidence="3">
    <location>
        <begin position="10"/>
        <end position="197"/>
    </location>
</feature>
<dbReference type="Proteomes" id="UP001165393">
    <property type="component" value="Unassembled WGS sequence"/>
</dbReference>
<evidence type="ECO:0000259" key="3">
    <source>
        <dbReference type="Pfam" id="PF13505"/>
    </source>
</evidence>
<dbReference type="Gene3D" id="2.40.160.20">
    <property type="match status" value="1"/>
</dbReference>
<feature type="signal peptide" evidence="2">
    <location>
        <begin position="1"/>
        <end position="19"/>
    </location>
</feature>
<sequence length="197" mass="21914">MSRSIIIGFAILVSSLGQASSWDLIEKDLKSPWYVGAGGGYGNVSGEDDENWSSTWYGYAGYRFDRVWGIEFGLTQPGELDMDLIEGQSIAIDGNWSTSASLLGFAYYRDFSAFYRVGVQYDDYDTVAFLEREKGECQALGEAFVCQDSAHQISWLLGLGGEFPISDAVFIRTEWISAWGQDDFDHHQALMSLAVAF</sequence>
<dbReference type="SUPFAM" id="SSF56925">
    <property type="entry name" value="OMPA-like"/>
    <property type="match status" value="1"/>
</dbReference>
<dbReference type="RefSeq" id="WP_251262838.1">
    <property type="nucleotide sequence ID" value="NZ_JAMQGP010000010.1"/>
</dbReference>
<proteinExistence type="predicted"/>
<dbReference type="EMBL" id="JAMQGP010000010">
    <property type="protein sequence ID" value="MCM2681357.1"/>
    <property type="molecule type" value="Genomic_DNA"/>
</dbReference>
<evidence type="ECO:0000313" key="4">
    <source>
        <dbReference type="EMBL" id="MCM2681357.1"/>
    </source>
</evidence>
<dbReference type="InterPro" id="IPR027385">
    <property type="entry name" value="Beta-barrel_OMP"/>
</dbReference>
<keyword evidence="1 2" id="KW-0732">Signal</keyword>
<dbReference type="AlphaFoldDB" id="A0AA41W8Q7"/>
<organism evidence="4 5">
    <name type="scientific">Echinimonas agarilytica</name>
    <dbReference type="NCBI Taxonomy" id="1215918"/>
    <lineage>
        <taxon>Bacteria</taxon>
        <taxon>Pseudomonadati</taxon>
        <taxon>Pseudomonadota</taxon>
        <taxon>Gammaproteobacteria</taxon>
        <taxon>Alteromonadales</taxon>
        <taxon>Echinimonadaceae</taxon>
        <taxon>Echinimonas</taxon>
    </lineage>
</organism>
<evidence type="ECO:0000313" key="5">
    <source>
        <dbReference type="Proteomes" id="UP001165393"/>
    </source>
</evidence>
<evidence type="ECO:0000256" key="2">
    <source>
        <dbReference type="SAM" id="SignalP"/>
    </source>
</evidence>
<name>A0AA41W8Q7_9GAMM</name>